<feature type="compositionally biased region" description="Acidic residues" evidence="3">
    <location>
        <begin position="191"/>
        <end position="202"/>
    </location>
</feature>
<gene>
    <name evidence="5" type="ORF">SRS1_12049</name>
</gene>
<feature type="region of interest" description="Disordered" evidence="3">
    <location>
        <begin position="167"/>
        <end position="224"/>
    </location>
</feature>
<keyword evidence="1" id="KW-0819">tRNA processing</keyword>
<dbReference type="SUPFAM" id="SSF53927">
    <property type="entry name" value="Cytidine deaminase-like"/>
    <property type="match status" value="1"/>
</dbReference>
<evidence type="ECO:0000256" key="2">
    <source>
        <dbReference type="ARBA" id="ARBA00038160"/>
    </source>
</evidence>
<dbReference type="SUPFAM" id="SSF82199">
    <property type="entry name" value="SET domain"/>
    <property type="match status" value="1"/>
</dbReference>
<sequence length="693" mass="76248">MVETHIPTLAADQDAHIQSLLRYPASTPHLNRFGLVIRDPSASTHRGRGVYATTPIPADTLIEISPVLLFPPDEYARHGSKTQLDGYTFVWKRTSGGAAIMALALGLGSLFNHDARGPNVKWTLDYGTHSIMYRTVREVGVGEELTISYGSGRMWWEPELSEAQKRVEEEEARRRQDPVEEALQMGRIGLSDDDDDDDEPDAESIRNETELTPTPGPSTRNRTRTFPPIYRLTAALDPLTLPLTTRDAWLIDIPPTSASLAVKFLQSQSTTLQNRDDGQHSTRHLRSFCTTPARTQFLLCLHAAFPDRSQLVAWLKETAGGIFGEDPQPYVGQVPVIGAPAKERLVEWQAVWPCIVRTNPREVQPGGASAGPVLLVDRKRDEQQWMEGARLRWAVNRLKRVVALARYAMAQQQNGEAKMRAIASAVHVTHPFDAARRLVPCDDGMSWEQREQCDWTQLTGPRAPLVGRIEPSTGRAVADHFNAQKSHILATLGMTEEQWTAFNGSSNTHAAYVAPNASGGTIEVDAVDQRILRRNPLKHAAIEAVARVSVLRTLDRSTPTPPAVHTSASASEAAKAAAAASNGSDYLLTSLSLFTLYEPCVYCTMALLHSRVAEIVFLLPSPGRGACCGAQLPPATRCDGGDDGGVYALQEQKGLNHSFAVWRWMHDRLEVPGEAGERVDDLAREFDLGRLDP</sequence>
<dbReference type="InterPro" id="IPR001214">
    <property type="entry name" value="SET_dom"/>
</dbReference>
<evidence type="ECO:0000256" key="1">
    <source>
        <dbReference type="ARBA" id="ARBA00022694"/>
    </source>
</evidence>
<dbReference type="PANTHER" id="PTHR11079">
    <property type="entry name" value="CYTOSINE DEAMINASE FAMILY MEMBER"/>
    <property type="match status" value="1"/>
</dbReference>
<dbReference type="InterPro" id="IPR046341">
    <property type="entry name" value="SET_dom_sf"/>
</dbReference>
<reference evidence="5 6" key="1">
    <citation type="submission" date="2017-02" db="EMBL/GenBank/DDBJ databases">
        <authorList>
            <person name="Peterson S.W."/>
        </authorList>
    </citation>
    <scope>NUCLEOTIDE SEQUENCE [LARGE SCALE GENOMIC DNA]</scope>
    <source>
        <strain evidence="5 6">SRS1_H2-8</strain>
    </source>
</reference>
<evidence type="ECO:0000256" key="3">
    <source>
        <dbReference type="SAM" id="MobiDB-lite"/>
    </source>
</evidence>
<dbReference type="GO" id="GO:0052717">
    <property type="term" value="F:tRNA-specific adenosine-34 deaminase activity"/>
    <property type="evidence" value="ECO:0007669"/>
    <property type="project" value="TreeGrafter"/>
</dbReference>
<organism evidence="5 6">
    <name type="scientific">Sporisorium reilianum f. sp. reilianum</name>
    <dbReference type="NCBI Taxonomy" id="72559"/>
    <lineage>
        <taxon>Eukaryota</taxon>
        <taxon>Fungi</taxon>
        <taxon>Dikarya</taxon>
        <taxon>Basidiomycota</taxon>
        <taxon>Ustilaginomycotina</taxon>
        <taxon>Ustilaginomycetes</taxon>
        <taxon>Ustilaginales</taxon>
        <taxon>Ustilaginaceae</taxon>
        <taxon>Sporisorium</taxon>
    </lineage>
</organism>
<accession>A0A2N8U956</accession>
<dbReference type="CDD" id="cd10540">
    <property type="entry name" value="SET_SpSet7-like"/>
    <property type="match status" value="1"/>
</dbReference>
<dbReference type="InterPro" id="IPR016193">
    <property type="entry name" value="Cytidine_deaminase-like"/>
</dbReference>
<dbReference type="Gene3D" id="2.170.270.10">
    <property type="entry name" value="SET domain"/>
    <property type="match status" value="1"/>
</dbReference>
<dbReference type="PANTHER" id="PTHR11079:SF156">
    <property type="entry name" value="INACTIVE TRNA-SPECIFIC ADENOSINE DEAMINASE-LIKE PROTEIN 3-RELATED"/>
    <property type="match status" value="1"/>
</dbReference>
<protein>
    <recommendedName>
        <fullName evidence="4">SET domain-containing protein</fullName>
    </recommendedName>
</protein>
<dbReference type="SMART" id="SM00317">
    <property type="entry name" value="SET"/>
    <property type="match status" value="1"/>
</dbReference>
<dbReference type="GO" id="GO:0005634">
    <property type="term" value="C:nucleus"/>
    <property type="evidence" value="ECO:0007669"/>
    <property type="project" value="TreeGrafter"/>
</dbReference>
<evidence type="ECO:0000313" key="6">
    <source>
        <dbReference type="Proteomes" id="UP000239563"/>
    </source>
</evidence>
<feature type="domain" description="SET" evidence="4">
    <location>
        <begin position="33"/>
        <end position="150"/>
    </location>
</feature>
<comment type="similarity">
    <text evidence="2">Belongs to the cytidine and deoxycytidylate deaminase family. ADAT3 subfamily.</text>
</comment>
<evidence type="ECO:0000259" key="4">
    <source>
        <dbReference type="PROSITE" id="PS50280"/>
    </source>
</evidence>
<dbReference type="EMBL" id="LT795054">
    <property type="protein sequence ID" value="SJX60823.1"/>
    <property type="molecule type" value="Genomic_DNA"/>
</dbReference>
<name>A0A2N8U956_9BASI</name>
<dbReference type="GO" id="GO:0005737">
    <property type="term" value="C:cytoplasm"/>
    <property type="evidence" value="ECO:0007669"/>
    <property type="project" value="TreeGrafter"/>
</dbReference>
<proteinExistence type="inferred from homology"/>
<dbReference type="Proteomes" id="UP000239563">
    <property type="component" value="Chromosome I"/>
</dbReference>
<dbReference type="PROSITE" id="PS50280">
    <property type="entry name" value="SET"/>
    <property type="match status" value="1"/>
</dbReference>
<dbReference type="Gene3D" id="3.40.140.10">
    <property type="entry name" value="Cytidine Deaminase, domain 2"/>
    <property type="match status" value="1"/>
</dbReference>
<dbReference type="GO" id="GO:0008033">
    <property type="term" value="P:tRNA processing"/>
    <property type="evidence" value="ECO:0007669"/>
    <property type="project" value="UniProtKB-KW"/>
</dbReference>
<dbReference type="Pfam" id="PF00856">
    <property type="entry name" value="SET"/>
    <property type="match status" value="1"/>
</dbReference>
<evidence type="ECO:0000313" key="5">
    <source>
        <dbReference type="EMBL" id="SJX60823.1"/>
    </source>
</evidence>
<dbReference type="AlphaFoldDB" id="A0A2N8U956"/>
<feature type="compositionally biased region" description="Basic and acidic residues" evidence="3">
    <location>
        <begin position="167"/>
        <end position="178"/>
    </location>
</feature>